<dbReference type="AlphaFoldDB" id="A0AAV2TW35"/>
<evidence type="ECO:0000256" key="2">
    <source>
        <dbReference type="PROSITE-ProRule" id="PRU00191"/>
    </source>
</evidence>
<keyword evidence="1 2" id="KW-0727">SH2 domain</keyword>
<evidence type="ECO:0000256" key="3">
    <source>
        <dbReference type="SAM" id="MobiDB-lite"/>
    </source>
</evidence>
<feature type="domain" description="SH2" evidence="4">
    <location>
        <begin position="890"/>
        <end position="984"/>
    </location>
</feature>
<dbReference type="PANTHER" id="PTHR15127:SF32">
    <property type="entry name" value="HEAVYWEIGHT, ISOFORM A"/>
    <property type="match status" value="1"/>
</dbReference>
<dbReference type="SMART" id="SM00252">
    <property type="entry name" value="SH2"/>
    <property type="match status" value="1"/>
</dbReference>
<feature type="region of interest" description="Disordered" evidence="3">
    <location>
        <begin position="744"/>
        <end position="782"/>
    </location>
</feature>
<proteinExistence type="predicted"/>
<dbReference type="SUPFAM" id="SSF55550">
    <property type="entry name" value="SH2 domain"/>
    <property type="match status" value="1"/>
</dbReference>
<feature type="region of interest" description="Disordered" evidence="3">
    <location>
        <begin position="66"/>
        <end position="90"/>
    </location>
</feature>
<feature type="region of interest" description="Disordered" evidence="3">
    <location>
        <begin position="815"/>
        <end position="873"/>
    </location>
</feature>
<name>A0AAV2TW35_CALDB</name>
<protein>
    <recommendedName>
        <fullName evidence="4">SH2 domain-containing protein</fullName>
    </recommendedName>
</protein>
<evidence type="ECO:0000256" key="1">
    <source>
        <dbReference type="ARBA" id="ARBA00022999"/>
    </source>
</evidence>
<organism evidence="5 6">
    <name type="scientific">Calicophoron daubneyi</name>
    <name type="common">Rumen fluke</name>
    <name type="synonym">Paramphistomum daubneyi</name>
    <dbReference type="NCBI Taxonomy" id="300641"/>
    <lineage>
        <taxon>Eukaryota</taxon>
        <taxon>Metazoa</taxon>
        <taxon>Spiralia</taxon>
        <taxon>Lophotrochozoa</taxon>
        <taxon>Platyhelminthes</taxon>
        <taxon>Trematoda</taxon>
        <taxon>Digenea</taxon>
        <taxon>Plagiorchiida</taxon>
        <taxon>Pronocephalata</taxon>
        <taxon>Paramphistomoidea</taxon>
        <taxon>Paramphistomidae</taxon>
        <taxon>Calicophoron</taxon>
    </lineage>
</organism>
<dbReference type="Pfam" id="PF00017">
    <property type="entry name" value="SH2"/>
    <property type="match status" value="1"/>
</dbReference>
<feature type="compositionally biased region" description="Polar residues" evidence="3">
    <location>
        <begin position="74"/>
        <end position="87"/>
    </location>
</feature>
<feature type="compositionally biased region" description="Basic and acidic residues" evidence="3">
    <location>
        <begin position="608"/>
        <end position="634"/>
    </location>
</feature>
<evidence type="ECO:0000313" key="6">
    <source>
        <dbReference type="Proteomes" id="UP001497525"/>
    </source>
</evidence>
<feature type="region of interest" description="Disordered" evidence="3">
    <location>
        <begin position="263"/>
        <end position="315"/>
    </location>
</feature>
<evidence type="ECO:0000313" key="5">
    <source>
        <dbReference type="EMBL" id="CAL5140142.1"/>
    </source>
</evidence>
<feature type="compositionally biased region" description="Polar residues" evidence="3">
    <location>
        <begin position="597"/>
        <end position="607"/>
    </location>
</feature>
<sequence>MPVKDDGKSSNVASAGANGKPKKNRYSLKKLLDRSRFSPRLLRITRLTKSVDCDRELDNADVKNAANLGVDSPSVGQSFPPASSPPHSRQFAASVPLDPLNTFSHSNSECRTPTCLSNGTSPNHEHIVVEEEYEESLSQFADLVIEGLKVDRSFRTNPSSDPSVNRSVNAESDGVFIPPTCRDLISSVDLMGGELTPPINFGFMQHIPPVSFGQNNPSDIYNEPCDAKPSKDGAPSEPTTIYTTMDLAHLNSSHAEHKLVLDSVSAKNSPRSSISSVSDPESRSLQVPPPQIHPSELCTSANGKPLPNRVSSRSAEIVPLSKATNGLGDKQRVTSTSSPTQLQQSVGFVDAPRGNSVIVHHPASPFARVPRPVPVVNSGKNSNHVDSHSDSKLVSSTESVGLIPTRPLSNVIEDQQMTSSPSLPGSSTTGCSYARLANSNPTVGGHANDHTSDSGGLETTTGSALANNITGSAEGFAPPPAVNNEKTRNPSTGRSRANADSHPTYEEAWDVKMARQLGFGISRLGPLGVSGTHNIPSSTSWNSRISSGLTTGHASSNPPTNGVARNSLAHEKQTSSDTHGGMEVQSRSGHGDCRPTSPKSNDQNGCDQRQRKSNKEDADKSAHPEKPTLTFHENRLFNERSYKIKPNSECKVLQSVDSVASPSSSEYDYAYNGSWSMGVKLNLSLAMNGNSELSDGNSSRRLPPVPLAPVPKQASVPQGHPSVASPAVPAHQNQLNQRLLHIGPPRTSIKGEECSRGRIPGRPTAAPCPVADFDNQSSDSYEESWDTRHGRVISELTSSRVVDPAVVLMSAGLSSAPPAKARSSVSGVPSAPSSALTSPHHQRIGRTSDTLQPSVRIPSPVMSESANKIPPRTTELDPSLEGLPLEEQPWYHPSLTRSEAEELLRNEPEGSFLVRDSETCPNDYSLTIKHKTYLHMKISRNNNGLFILGEYSQPYTSVPHMIYHYARTLVPVRGAESVTLTHPVYHRNA</sequence>
<feature type="region of interest" description="Disordered" evidence="3">
    <location>
        <begin position="379"/>
        <end position="399"/>
    </location>
</feature>
<dbReference type="InterPro" id="IPR000980">
    <property type="entry name" value="SH2"/>
</dbReference>
<dbReference type="PANTHER" id="PTHR15127">
    <property type="entry name" value="HEAVYWEIGHT, ISOFORM A"/>
    <property type="match status" value="1"/>
</dbReference>
<feature type="region of interest" description="Disordered" evidence="3">
    <location>
        <begin position="691"/>
        <end position="727"/>
    </location>
</feature>
<reference evidence="5" key="1">
    <citation type="submission" date="2024-06" db="EMBL/GenBank/DDBJ databases">
        <authorList>
            <person name="Liu X."/>
            <person name="Lenzi L."/>
            <person name="Haldenby T S."/>
            <person name="Uol C."/>
        </authorList>
    </citation>
    <scope>NUCLEOTIDE SEQUENCE</scope>
</reference>
<feature type="region of interest" description="Disordered" evidence="3">
    <location>
        <begin position="214"/>
        <end position="239"/>
    </location>
</feature>
<feature type="region of interest" description="Disordered" evidence="3">
    <location>
        <begin position="534"/>
        <end position="634"/>
    </location>
</feature>
<dbReference type="GO" id="GO:0001784">
    <property type="term" value="F:phosphotyrosine residue binding"/>
    <property type="evidence" value="ECO:0007669"/>
    <property type="project" value="TreeGrafter"/>
</dbReference>
<dbReference type="Proteomes" id="UP001497525">
    <property type="component" value="Unassembled WGS sequence"/>
</dbReference>
<dbReference type="PRINTS" id="PR00401">
    <property type="entry name" value="SH2DOMAIN"/>
</dbReference>
<accession>A0AAV2TW35</accession>
<evidence type="ECO:0000259" key="4">
    <source>
        <dbReference type="PROSITE" id="PS50001"/>
    </source>
</evidence>
<feature type="compositionally biased region" description="Low complexity" evidence="3">
    <location>
        <begin position="418"/>
        <end position="432"/>
    </location>
</feature>
<dbReference type="InterPro" id="IPR051846">
    <property type="entry name" value="SH2_domain_adapters"/>
</dbReference>
<gene>
    <name evidence="5" type="ORF">CDAUBV1_LOCUS15323</name>
</gene>
<feature type="compositionally biased region" description="Polar residues" evidence="3">
    <location>
        <begin position="453"/>
        <end position="471"/>
    </location>
</feature>
<dbReference type="InterPro" id="IPR036860">
    <property type="entry name" value="SH2_dom_sf"/>
</dbReference>
<dbReference type="EMBL" id="CAXLJL010000711">
    <property type="protein sequence ID" value="CAL5140142.1"/>
    <property type="molecule type" value="Genomic_DNA"/>
</dbReference>
<feature type="region of interest" description="Disordered" evidence="3">
    <location>
        <begin position="415"/>
        <end position="503"/>
    </location>
</feature>
<dbReference type="Gene3D" id="3.30.505.10">
    <property type="entry name" value="SH2 domain"/>
    <property type="match status" value="1"/>
</dbReference>
<comment type="caution">
    <text evidence="5">The sequence shown here is derived from an EMBL/GenBank/DDBJ whole genome shotgun (WGS) entry which is preliminary data.</text>
</comment>
<feature type="compositionally biased region" description="Low complexity" evidence="3">
    <location>
        <begin position="823"/>
        <end position="835"/>
    </location>
</feature>
<feature type="compositionally biased region" description="Polar residues" evidence="3">
    <location>
        <begin position="534"/>
        <end position="564"/>
    </location>
</feature>
<feature type="region of interest" description="Disordered" evidence="3">
    <location>
        <begin position="1"/>
        <end position="30"/>
    </location>
</feature>
<feature type="compositionally biased region" description="Low complexity" evidence="3">
    <location>
        <begin position="269"/>
        <end position="279"/>
    </location>
</feature>
<dbReference type="PROSITE" id="PS50001">
    <property type="entry name" value="SH2"/>
    <property type="match status" value="1"/>
</dbReference>